<feature type="region of interest" description="Disordered" evidence="1">
    <location>
        <begin position="1"/>
        <end position="31"/>
    </location>
</feature>
<sequence>MVTDSPPRKQGEDEMSNPIHPDVRWGQTSTTPIDVDIAKTRRRIEEVLRKDTSDENIIKLAEELGIEVAHLPQQPEDYHNEPGRPNFGPGQVRHASDLKIGQMYFMMHLDGKKRLELRQKIQLIRLYCELATLHSKDVEEDVIEWCMEYTVVSNHGPSVTSVTVSLAGVHIHPYKSSFESHQSWISRTYLEFAEEQMCYCNVPYSGTQQK</sequence>
<organism evidence="2 3">
    <name type="scientific">Candidatus Spechtbacteria bacterium RIFCSPLOWO2_02_FULL_38_8</name>
    <dbReference type="NCBI Taxonomy" id="1802164"/>
    <lineage>
        <taxon>Bacteria</taxon>
        <taxon>Candidatus Spechtiibacteriota</taxon>
    </lineage>
</organism>
<evidence type="ECO:0000313" key="2">
    <source>
        <dbReference type="EMBL" id="OGZ62526.1"/>
    </source>
</evidence>
<evidence type="ECO:0000313" key="3">
    <source>
        <dbReference type="Proteomes" id="UP000178509"/>
    </source>
</evidence>
<gene>
    <name evidence="2" type="ORF">A3H51_00740</name>
</gene>
<proteinExistence type="predicted"/>
<feature type="compositionally biased region" description="Basic and acidic residues" evidence="1">
    <location>
        <begin position="1"/>
        <end position="12"/>
    </location>
</feature>
<reference evidence="2 3" key="1">
    <citation type="journal article" date="2016" name="Nat. Commun.">
        <title>Thousands of microbial genomes shed light on interconnected biogeochemical processes in an aquifer system.</title>
        <authorList>
            <person name="Anantharaman K."/>
            <person name="Brown C.T."/>
            <person name="Hug L.A."/>
            <person name="Sharon I."/>
            <person name="Castelle C.J."/>
            <person name="Probst A.J."/>
            <person name="Thomas B.C."/>
            <person name="Singh A."/>
            <person name="Wilkins M.J."/>
            <person name="Karaoz U."/>
            <person name="Brodie E.L."/>
            <person name="Williams K.H."/>
            <person name="Hubbard S.S."/>
            <person name="Banfield J.F."/>
        </authorList>
    </citation>
    <scope>NUCLEOTIDE SEQUENCE [LARGE SCALE GENOMIC DNA]</scope>
</reference>
<comment type="caution">
    <text evidence="2">The sequence shown here is derived from an EMBL/GenBank/DDBJ whole genome shotgun (WGS) entry which is preliminary data.</text>
</comment>
<dbReference type="EMBL" id="MHOJ01000017">
    <property type="protein sequence ID" value="OGZ62526.1"/>
    <property type="molecule type" value="Genomic_DNA"/>
</dbReference>
<name>A0A1G2HJ41_9BACT</name>
<dbReference type="AlphaFoldDB" id="A0A1G2HJ41"/>
<dbReference type="Proteomes" id="UP000178509">
    <property type="component" value="Unassembled WGS sequence"/>
</dbReference>
<protein>
    <submittedName>
        <fullName evidence="2">Uncharacterized protein</fullName>
    </submittedName>
</protein>
<accession>A0A1G2HJ41</accession>
<evidence type="ECO:0000256" key="1">
    <source>
        <dbReference type="SAM" id="MobiDB-lite"/>
    </source>
</evidence>